<dbReference type="Pfam" id="PF02142">
    <property type="entry name" value="MGS"/>
    <property type="match status" value="1"/>
</dbReference>
<keyword evidence="6 19" id="KW-0436">Ligase</keyword>
<evidence type="ECO:0000256" key="18">
    <source>
        <dbReference type="ARBA" id="ARBA00062056"/>
    </source>
</evidence>
<feature type="binding site" evidence="19">
    <location>
        <position position="928"/>
    </location>
    <ligand>
        <name>Mg(2+)</name>
        <dbReference type="ChEBI" id="CHEBI:18420"/>
        <label>4</label>
    </ligand>
</feature>
<dbReference type="GO" id="GO:0005737">
    <property type="term" value="C:cytoplasm"/>
    <property type="evidence" value="ECO:0007669"/>
    <property type="project" value="TreeGrafter"/>
</dbReference>
<evidence type="ECO:0000256" key="2">
    <source>
        <dbReference type="ARBA" id="ARBA00004812"/>
    </source>
</evidence>
<dbReference type="RefSeq" id="WP_145636821.1">
    <property type="nucleotide sequence ID" value="NZ_VIWP01000003.1"/>
</dbReference>
<feature type="binding site" evidence="19">
    <location>
        <position position="354"/>
    </location>
    <ligand>
        <name>Mg(2+)</name>
        <dbReference type="ChEBI" id="CHEBI:18420"/>
        <label>2</label>
    </ligand>
</feature>
<feature type="binding site" evidence="19">
    <location>
        <position position="296"/>
    </location>
    <ligand>
        <name>ATP</name>
        <dbReference type="ChEBI" id="CHEBI:30616"/>
        <label>1</label>
    </ligand>
</feature>
<evidence type="ECO:0000256" key="16">
    <source>
        <dbReference type="ARBA" id="ARBA00048816"/>
    </source>
</evidence>
<comment type="domain">
    <text evidence="19">The large subunit is composed of 2 ATP-grasp domains that are involved in binding the 2 ATP molecules needed for carbamoyl phosphate synthesis. The N-terminal ATP-grasp domain (referred to as the carboxyphosphate synthetic component) catalyzes the ATP-dependent phosphorylation of hydrogencarbonate to carboxyphosphate and the subsequent nucleophilic attack by ammonia to form a carbamate intermediate. The C-terminal ATP-grasp domain (referred to as the carbamoyl phosphate synthetic component) then catalyzes the phosphorylation of carbamate with the second ATP to form the end product carbamoyl phosphate. The reactive and unstable enzyme intermediates are sequentially channeled from one active site to the next through the interior of the protein over a distance of at least 96 A.</text>
</comment>
<comment type="subunit">
    <text evidence="18 19">Composed of two chains; the small (or glutamine) chain promotes the hydrolysis of glutamine to ammonia, which is used by the large (or ammonia) chain to synthesize carbamoyl phosphate. Tetramer of heterodimers (alpha,beta)4.</text>
</comment>
<feature type="binding site" evidence="19">
    <location>
        <position position="268"/>
    </location>
    <ligand>
        <name>ATP</name>
        <dbReference type="ChEBI" id="CHEBI:30616"/>
        <label>1</label>
    </ligand>
</feature>
<dbReference type="OrthoDB" id="9804197at2"/>
<dbReference type="Gene3D" id="3.40.50.20">
    <property type="match status" value="2"/>
</dbReference>
<evidence type="ECO:0000259" key="21">
    <source>
        <dbReference type="PROSITE" id="PS51855"/>
    </source>
</evidence>
<feature type="binding site" evidence="19">
    <location>
        <position position="873"/>
    </location>
    <ligand>
        <name>ATP</name>
        <dbReference type="ChEBI" id="CHEBI:30616"/>
        <label>2</label>
    </ligand>
</feature>
<feature type="binding site" evidence="19">
    <location>
        <position position="779"/>
    </location>
    <ligand>
        <name>ATP</name>
        <dbReference type="ChEBI" id="CHEBI:30616"/>
        <label>2</label>
    </ligand>
</feature>
<keyword evidence="8" id="KW-0479">Metal-binding</keyword>
<evidence type="ECO:0000256" key="11">
    <source>
        <dbReference type="ARBA" id="ARBA00022840"/>
    </source>
</evidence>
<gene>
    <name evidence="19" type="primary">carB</name>
    <name evidence="22" type="ORF">FHW37_103379</name>
</gene>
<dbReference type="EMBL" id="VIWP01000003">
    <property type="protein sequence ID" value="TWF54511.1"/>
    <property type="molecule type" value="Genomic_DNA"/>
</dbReference>
<dbReference type="GO" id="GO:0005524">
    <property type="term" value="F:ATP binding"/>
    <property type="evidence" value="ECO:0007669"/>
    <property type="project" value="UniProtKB-UniRule"/>
</dbReference>
<feature type="binding site" evidence="19">
    <location>
        <position position="352"/>
    </location>
    <ligand>
        <name>ATP</name>
        <dbReference type="ChEBI" id="CHEBI:30616"/>
        <label>1</label>
    </ligand>
</feature>
<feature type="binding site" evidence="19">
    <location>
        <position position="872"/>
    </location>
    <ligand>
        <name>ATP</name>
        <dbReference type="ChEBI" id="CHEBI:30616"/>
        <label>2</label>
    </ligand>
</feature>
<feature type="binding site" evidence="19">
    <location>
        <position position="926"/>
    </location>
    <ligand>
        <name>Mn(2+)</name>
        <dbReference type="ChEBI" id="CHEBI:29035"/>
        <label>3</label>
    </ligand>
</feature>
<evidence type="ECO:0000256" key="8">
    <source>
        <dbReference type="ARBA" id="ARBA00022723"/>
    </source>
</evidence>
<keyword evidence="5 19" id="KW-0055">Arginine biosynthesis</keyword>
<evidence type="ECO:0000256" key="7">
    <source>
        <dbReference type="ARBA" id="ARBA00022605"/>
    </source>
</evidence>
<dbReference type="PROSITE" id="PS00866">
    <property type="entry name" value="CPSASE_1"/>
    <property type="match status" value="1"/>
</dbReference>
<evidence type="ECO:0000256" key="9">
    <source>
        <dbReference type="ARBA" id="ARBA00022737"/>
    </source>
</evidence>
<dbReference type="Proteomes" id="UP000320653">
    <property type="component" value="Unassembled WGS sequence"/>
</dbReference>
<evidence type="ECO:0000256" key="1">
    <source>
        <dbReference type="ARBA" id="ARBA00001936"/>
    </source>
</evidence>
<dbReference type="SUPFAM" id="SSF56059">
    <property type="entry name" value="Glutathione synthetase ATP-binding domain-like"/>
    <property type="match status" value="2"/>
</dbReference>
<evidence type="ECO:0000256" key="4">
    <source>
        <dbReference type="ARBA" id="ARBA00009799"/>
    </source>
</evidence>
<organism evidence="22 23">
    <name type="scientific">Neorhizobium alkalisoli</name>
    <dbReference type="NCBI Taxonomy" id="528178"/>
    <lineage>
        <taxon>Bacteria</taxon>
        <taxon>Pseudomonadati</taxon>
        <taxon>Pseudomonadota</taxon>
        <taxon>Alphaproteobacteria</taxon>
        <taxon>Hyphomicrobiales</taxon>
        <taxon>Rhizobiaceae</taxon>
        <taxon>Rhizobium/Agrobacterium group</taxon>
        <taxon>Neorhizobium</taxon>
    </lineage>
</organism>
<feature type="binding site" evidence="19">
    <location>
        <position position="354"/>
    </location>
    <ligand>
        <name>Mn(2+)</name>
        <dbReference type="ChEBI" id="CHEBI:29035"/>
        <label>2</label>
    </ligand>
</feature>
<dbReference type="InterPro" id="IPR058047">
    <property type="entry name" value="CPSase_preATP-grasp"/>
</dbReference>
<comment type="pathway">
    <text evidence="3 19">Amino-acid biosynthesis; L-arginine biosynthesis; carbamoyl phosphate from bicarbonate: step 1/1.</text>
</comment>
<feature type="binding site" evidence="19">
    <location>
        <position position="926"/>
    </location>
    <ligand>
        <name>Mg(2+)</name>
        <dbReference type="ChEBI" id="CHEBI:18420"/>
        <label>4</label>
    </ligand>
</feature>
<dbReference type="SUPFAM" id="SSF52335">
    <property type="entry name" value="Methylglyoxal synthase-like"/>
    <property type="match status" value="1"/>
</dbReference>
<dbReference type="SMART" id="SM00851">
    <property type="entry name" value="MGS"/>
    <property type="match status" value="1"/>
</dbReference>
<evidence type="ECO:0000256" key="10">
    <source>
        <dbReference type="ARBA" id="ARBA00022741"/>
    </source>
</evidence>
<dbReference type="SMART" id="SM01096">
    <property type="entry name" value="CPSase_L_D3"/>
    <property type="match status" value="1"/>
</dbReference>
<comment type="catalytic activity">
    <reaction evidence="15 19">
        <text>hydrogencarbonate + NH4(+) + 2 ATP = carbamoyl phosphate + 2 ADP + phosphate + 2 H(+)</text>
        <dbReference type="Rhea" id="RHEA:18029"/>
        <dbReference type="ChEBI" id="CHEBI:15378"/>
        <dbReference type="ChEBI" id="CHEBI:17544"/>
        <dbReference type="ChEBI" id="CHEBI:28938"/>
        <dbReference type="ChEBI" id="CHEBI:30616"/>
        <dbReference type="ChEBI" id="CHEBI:43474"/>
        <dbReference type="ChEBI" id="CHEBI:58228"/>
        <dbReference type="ChEBI" id="CHEBI:456216"/>
        <dbReference type="EC" id="6.3.4.16"/>
    </reaction>
</comment>
<feature type="binding site" evidence="19">
    <location>
        <position position="222"/>
    </location>
    <ligand>
        <name>ATP</name>
        <dbReference type="ChEBI" id="CHEBI:30616"/>
        <label>1</label>
    </ligand>
</feature>
<dbReference type="FunFam" id="3.30.470.20:FF:000013">
    <property type="entry name" value="Carbamoyl-phosphate synthase large chain"/>
    <property type="match status" value="1"/>
</dbReference>
<keyword evidence="14" id="KW-0464">Manganese</keyword>
<feature type="binding site" evidence="19">
    <location>
        <position position="338"/>
    </location>
    <ligand>
        <name>Mg(2+)</name>
        <dbReference type="ChEBI" id="CHEBI:18420"/>
        <label>1</label>
    </ligand>
</feature>
<feature type="binding site" evidence="19">
    <location>
        <position position="914"/>
    </location>
    <ligand>
        <name>Mg(2+)</name>
        <dbReference type="ChEBI" id="CHEBI:18420"/>
        <label>3</label>
    </ligand>
</feature>
<feature type="region of interest" description="Allosteric domain" evidence="19">
    <location>
        <begin position="1027"/>
        <end position="1161"/>
    </location>
</feature>
<feature type="binding site" evidence="19">
    <location>
        <position position="914"/>
    </location>
    <ligand>
        <name>Mn(2+)</name>
        <dbReference type="ChEBI" id="CHEBI:29035"/>
        <label>3</label>
    </ligand>
</feature>
<evidence type="ECO:0000313" key="22">
    <source>
        <dbReference type="EMBL" id="TWF54511.1"/>
    </source>
</evidence>
<feature type="binding site" evidence="19">
    <location>
        <position position="914"/>
    </location>
    <ligand>
        <name>ATP</name>
        <dbReference type="ChEBI" id="CHEBI:30616"/>
        <label>2</label>
    </ligand>
</feature>
<dbReference type="HAMAP" id="MF_01210_B">
    <property type="entry name" value="CPSase_L_chain_B"/>
    <property type="match status" value="1"/>
</dbReference>
<comment type="cofactor">
    <cofactor evidence="19">
        <name>Mg(2+)</name>
        <dbReference type="ChEBI" id="CHEBI:18420"/>
    </cofactor>
    <cofactor evidence="19">
        <name>Mn(2+)</name>
        <dbReference type="ChEBI" id="CHEBI:29035"/>
    </cofactor>
    <text evidence="19">Binds 4 Mg(2+) or Mn(2+) ions per subunit.</text>
</comment>
<feature type="binding site" evidence="19">
    <location>
        <position position="263"/>
    </location>
    <ligand>
        <name>ATP</name>
        <dbReference type="ChEBI" id="CHEBI:30616"/>
        <label>1</label>
    </ligand>
</feature>
<feature type="binding site" evidence="19">
    <location>
        <position position="871"/>
    </location>
    <ligand>
        <name>ATP</name>
        <dbReference type="ChEBI" id="CHEBI:30616"/>
        <label>2</label>
    </ligand>
</feature>
<sequence>MPKRQDIKSILIIGAGPIVIGQACEFDYSGTQACKALREEGYRVILVNSNPATIMTDPGLADATYVEPITPEVVAKIIAKERPDALLPTMGGQTALNTALSLKRMGVLDRYNVEMIGAKPAAIDMAEDRALFREAMARIGLETPKSMLANATDIKDADRKTHEAERAKLRESLTGDALDKALDELENKWNLGESDRKQRYMAHAMAIGVQALDVIGLPAIIRPSFTLGGTGGGIAYNRSEFFEIVGSGLDASPTTEVLIEESVLGWKEYEMEVIRDTADNCIIICSIENIDPMGVHTGDSITVAPALTLTDKEYQIMRNASIAVLREIGVETGGSNVQFAVNPKDGRLVVIEMNPRVSRSSALASKATGFPIAKVAAKLAVGYTLDELENDITGGATPASFEPSIDYVVTKIPRFAFEKFPGASPILTTAMKSVGEVMAIGRTFAESLQKALRGLETGLTGLDEIEIPGLDDGEDRQNAIRAAIGTPTPDRLRQVAQALRLGMSENEVHEACKIDPWFIAQFKAIVDMEARIREHGLPTDAENLRMLKAMGFSDARLASLTSKRPKEVAELRNALNVRPVFKRIDTCAAEFASPTAYMYSTYETPFVGELRSEAEVSTAKKVVILGGGPNRIGQGIEFDYCCCHAAFALKDAGYEAIMINCNPETVSTDYDTSDRLYFEPLTAEDVIEILRAEQEKGEVVGVIVQFGGQTPLKLAEALEKNGIPILGTAPDMIDLAEDRDRFQKLLMKLDLNQPNNGIAYSVEQARTVAGEIGFPLVVRPSYVLGGRAMQILHSESMLQSYLLDTVPELVPEDIKQRYPNDKTGQINTLLGKNPLLFDSYLSNAIEVDVDCLSDGTDVYVAGIMEHIEEAGIHSGDSACSLPPRTLSAEMIDELERQAKAMAKALNVGGLMNVQFAIKDGTIYVLEVNPRASRTVPFVAKTIGAPIAKIAARVMAGEKLDATFGAYGTKPDPRNLKHIAVKEAVFPFAKFPGVDTLLGPEMRSTGEVIGLDTDFALAFAKSQLGAGVELPRNGTVFVSVRDEDKTRVLPAIRILTEIGFKVLATGGTARFLGENGISATKINKVLEGRPHIEDAIRNRQVQLVINTTDGNKAISDSKSLRRATLMQKVPYYTTMAGAEAAAMAIKALKAGNLEVRPLQSYF</sequence>
<dbReference type="GO" id="GO:0006526">
    <property type="term" value="P:L-arginine biosynthetic process"/>
    <property type="evidence" value="ECO:0007669"/>
    <property type="project" value="UniProtKB-UniRule"/>
</dbReference>
<dbReference type="PROSITE" id="PS50975">
    <property type="entry name" value="ATP_GRASP"/>
    <property type="match status" value="2"/>
</dbReference>
<dbReference type="Pfam" id="PF02786">
    <property type="entry name" value="CPSase_L_D2"/>
    <property type="match status" value="2"/>
</dbReference>
<dbReference type="GO" id="GO:0046872">
    <property type="term" value="F:metal ion binding"/>
    <property type="evidence" value="ECO:0007669"/>
    <property type="project" value="UniProtKB-KW"/>
</dbReference>
<dbReference type="PANTHER" id="PTHR11405">
    <property type="entry name" value="CARBAMOYLTRANSFERASE FAMILY MEMBER"/>
    <property type="match status" value="1"/>
</dbReference>
<feature type="domain" description="MGS-like" evidence="21">
    <location>
        <begin position="1027"/>
        <end position="1161"/>
    </location>
</feature>
<dbReference type="Gene3D" id="1.10.1030.10">
    <property type="entry name" value="Carbamoyl-phosphate synthetase, large subunit oligomerisation domain"/>
    <property type="match status" value="1"/>
</dbReference>
<comment type="pathway">
    <text evidence="2 19">Pyrimidine metabolism; UMP biosynthesis via de novo pathway; (S)-dihydroorotate from bicarbonate: step 1/3.</text>
</comment>
<dbReference type="NCBIfam" id="TIGR01369">
    <property type="entry name" value="CPSaseII_lrg"/>
    <property type="match status" value="1"/>
</dbReference>
<feature type="binding site" evidence="19">
    <location>
        <position position="295"/>
    </location>
    <ligand>
        <name>ATP</name>
        <dbReference type="ChEBI" id="CHEBI:30616"/>
        <label>1</label>
    </ligand>
</feature>
<dbReference type="FunFam" id="1.10.1030.10:FF:000002">
    <property type="entry name" value="Carbamoyl-phosphate synthase large chain"/>
    <property type="match status" value="1"/>
</dbReference>
<evidence type="ECO:0000256" key="17">
    <source>
        <dbReference type="ARBA" id="ARBA00057223"/>
    </source>
</evidence>
<comment type="cofactor">
    <cofactor evidence="1">
        <name>Mn(2+)</name>
        <dbReference type="ChEBI" id="CHEBI:29035"/>
    </cofactor>
</comment>
<comment type="similarity">
    <text evidence="4 19">Belongs to the CarB family.</text>
</comment>
<keyword evidence="10 19" id="KW-0547">Nucleotide-binding</keyword>
<evidence type="ECO:0000256" key="5">
    <source>
        <dbReference type="ARBA" id="ARBA00022571"/>
    </source>
</evidence>
<dbReference type="FunFam" id="3.40.50.20:FF:000003">
    <property type="entry name" value="Carbamoyl-phosphate synthase large chain"/>
    <property type="match status" value="1"/>
</dbReference>
<dbReference type="SUPFAM" id="SSF48108">
    <property type="entry name" value="Carbamoyl phosphate synthetase, large subunit connection domain"/>
    <property type="match status" value="1"/>
</dbReference>
<feature type="binding site" evidence="19">
    <location>
        <position position="338"/>
    </location>
    <ligand>
        <name>ATP</name>
        <dbReference type="ChEBI" id="CHEBI:30616"/>
        <label>1</label>
    </ligand>
</feature>
<dbReference type="Pfam" id="PF02787">
    <property type="entry name" value="CPSase_L_D3"/>
    <property type="match status" value="1"/>
</dbReference>
<dbReference type="SUPFAM" id="SSF52440">
    <property type="entry name" value="PreATP-grasp domain"/>
    <property type="match status" value="2"/>
</dbReference>
<dbReference type="NCBIfam" id="NF003671">
    <property type="entry name" value="PRK05294.1"/>
    <property type="match status" value="1"/>
</dbReference>
<feature type="binding site" evidence="19">
    <location>
        <position position="294"/>
    </location>
    <ligand>
        <name>ATP</name>
        <dbReference type="ChEBI" id="CHEBI:30616"/>
        <label>1</label>
    </ligand>
</feature>
<feature type="binding site" evidence="19">
    <location>
        <position position="926"/>
    </location>
    <ligand>
        <name>ATP</name>
        <dbReference type="ChEBI" id="CHEBI:30616"/>
        <label>2</label>
    </ligand>
</feature>
<dbReference type="GO" id="GO:0004088">
    <property type="term" value="F:carbamoyl-phosphate synthase (glutamine-hydrolyzing) activity"/>
    <property type="evidence" value="ECO:0007669"/>
    <property type="project" value="UniProtKB-UniRule"/>
</dbReference>
<evidence type="ECO:0000256" key="13">
    <source>
        <dbReference type="ARBA" id="ARBA00022975"/>
    </source>
</evidence>
<comment type="function">
    <text evidence="17 19">Large subunit of the glutamine-dependent carbamoyl phosphate synthetase (CPSase). CPSase catalyzes the formation of carbamoyl phosphate from the ammonia moiety of glutamine, carbonate, and phosphate donated by ATP, constituting the first step of 2 biosynthetic pathways, one leading to arginine and/or urea and the other to pyrimidine nucleotides. The large subunit (synthetase) binds the substrates ammonia (free or transferred from glutamine from the small subunit), hydrogencarbonate and ATP and carries out an ATP-coupled ligase reaction, activating hydrogencarbonate by forming carboxy phosphate which reacts with ammonia to form carbamoyl phosphate.</text>
</comment>
<feature type="binding site" evidence="19">
    <location>
        <position position="839"/>
    </location>
    <ligand>
        <name>ATP</name>
        <dbReference type="ChEBI" id="CHEBI:30616"/>
        <label>2</label>
    </ligand>
</feature>
<dbReference type="FunFam" id="3.40.50.20:FF:000001">
    <property type="entry name" value="Carbamoyl-phosphate synthase large chain"/>
    <property type="match status" value="1"/>
</dbReference>
<dbReference type="PROSITE" id="PS00867">
    <property type="entry name" value="CPSASE_2"/>
    <property type="match status" value="2"/>
</dbReference>
<feature type="domain" description="ATP-grasp" evidence="20">
    <location>
        <begin position="743"/>
        <end position="955"/>
    </location>
</feature>
<protein>
    <recommendedName>
        <fullName evidence="19">Carbamoyl phosphate synthase large chain</fullName>
        <ecNumber evidence="19">6.3.4.16</ecNumber>
        <ecNumber evidence="19">6.3.5.5</ecNumber>
    </recommendedName>
    <alternativeName>
        <fullName evidence="19">Carbamoyl phosphate synthetase ammonia chain</fullName>
    </alternativeName>
</protein>
<evidence type="ECO:0000259" key="20">
    <source>
        <dbReference type="PROSITE" id="PS50975"/>
    </source>
</evidence>
<feature type="binding site" evidence="19">
    <location>
        <position position="352"/>
    </location>
    <ligand>
        <name>Mg(2+)</name>
        <dbReference type="ChEBI" id="CHEBI:18420"/>
        <label>1</label>
    </ligand>
</feature>
<dbReference type="CDD" id="cd01424">
    <property type="entry name" value="MGS_CPS_II"/>
    <property type="match status" value="1"/>
</dbReference>
<feature type="binding site" evidence="19">
    <location>
        <position position="928"/>
    </location>
    <ligand>
        <name>Mn(2+)</name>
        <dbReference type="ChEBI" id="CHEBI:29035"/>
        <label>4</label>
    </ligand>
</feature>
<proteinExistence type="inferred from homology"/>
<dbReference type="InterPro" id="IPR033937">
    <property type="entry name" value="MGS_CPS_CarB"/>
</dbReference>
<keyword evidence="12" id="KW-0460">Magnesium</keyword>
<accession>A0A561QVV5</accession>
<dbReference type="InterPro" id="IPR036897">
    <property type="entry name" value="CarbamoylP_synth_lsu_oligo_sf"/>
</dbReference>
<dbReference type="GO" id="GO:0004087">
    <property type="term" value="F:carbamoyl-phosphate synthase (ammonia) activity"/>
    <property type="evidence" value="ECO:0007669"/>
    <property type="project" value="UniProtKB-EC"/>
</dbReference>
<feature type="binding site" evidence="19">
    <location>
        <position position="352"/>
    </location>
    <ligand>
        <name>Mg(2+)</name>
        <dbReference type="ChEBI" id="CHEBI:18420"/>
        <label>2</label>
    </ligand>
</feature>
<feature type="binding site" evidence="19">
    <location>
        <position position="129"/>
    </location>
    <ligand>
        <name>ATP</name>
        <dbReference type="ChEBI" id="CHEBI:30616"/>
        <label>1</label>
    </ligand>
</feature>
<dbReference type="FunFam" id="3.30.470.20:FF:000007">
    <property type="entry name" value="Carbamoyl-phosphate synthase large chain"/>
    <property type="match status" value="1"/>
</dbReference>
<evidence type="ECO:0000256" key="15">
    <source>
        <dbReference type="ARBA" id="ARBA00047359"/>
    </source>
</evidence>
<keyword evidence="11 19" id="KW-0067">ATP-binding</keyword>
<dbReference type="PROSITE" id="PS51257">
    <property type="entry name" value="PROKAR_LIPOPROTEIN"/>
    <property type="match status" value="1"/>
</dbReference>
<feature type="binding site" evidence="19">
    <location>
        <position position="846"/>
    </location>
    <ligand>
        <name>ATP</name>
        <dbReference type="ChEBI" id="CHEBI:30616"/>
        <label>2</label>
    </ligand>
</feature>
<dbReference type="EC" id="6.3.4.16" evidence="19"/>
<dbReference type="InterPro" id="IPR016185">
    <property type="entry name" value="PreATP-grasp_dom_sf"/>
</dbReference>
<evidence type="ECO:0000256" key="12">
    <source>
        <dbReference type="ARBA" id="ARBA00022842"/>
    </source>
</evidence>
<dbReference type="PRINTS" id="PR00098">
    <property type="entry name" value="CPSASE"/>
</dbReference>
<dbReference type="AlphaFoldDB" id="A0A561QVV5"/>
<feature type="domain" description="ATP-grasp" evidence="20">
    <location>
        <begin position="183"/>
        <end position="381"/>
    </location>
</feature>
<dbReference type="Gene3D" id="3.30.470.20">
    <property type="entry name" value="ATP-grasp fold, B domain"/>
    <property type="match status" value="2"/>
</dbReference>
<dbReference type="UniPathway" id="UPA00068">
    <property type="reaction ID" value="UER00171"/>
</dbReference>
<keyword evidence="13 19" id="KW-0665">Pyrimidine biosynthesis</keyword>
<feature type="binding site" evidence="19">
    <location>
        <position position="874"/>
    </location>
    <ligand>
        <name>ATP</name>
        <dbReference type="ChEBI" id="CHEBI:30616"/>
        <label>2</label>
    </ligand>
</feature>
<dbReference type="InterPro" id="IPR005480">
    <property type="entry name" value="CPSase_lsu_oligo"/>
</dbReference>
<dbReference type="InterPro" id="IPR011761">
    <property type="entry name" value="ATP-grasp"/>
</dbReference>
<dbReference type="InterPro" id="IPR011607">
    <property type="entry name" value="MGS-like_dom"/>
</dbReference>
<dbReference type="GO" id="GO:0044205">
    <property type="term" value="P:'de novo' UMP biosynthetic process"/>
    <property type="evidence" value="ECO:0007669"/>
    <property type="project" value="UniProtKB-UniRule"/>
</dbReference>
<keyword evidence="9 19" id="KW-0677">Repeat</keyword>
<dbReference type="Pfam" id="PF25596">
    <property type="entry name" value="CPSase_L_D1"/>
    <property type="match status" value="2"/>
</dbReference>
<feature type="binding site" evidence="19">
    <location>
        <position position="926"/>
    </location>
    <ligand>
        <name>Mn(2+)</name>
        <dbReference type="ChEBI" id="CHEBI:29035"/>
        <label>4</label>
    </ligand>
</feature>
<dbReference type="InterPro" id="IPR005483">
    <property type="entry name" value="CPSase_dom"/>
</dbReference>
<feature type="binding site" evidence="19">
    <location>
        <position position="352"/>
    </location>
    <ligand>
        <name>Mn(2+)</name>
        <dbReference type="ChEBI" id="CHEBI:29035"/>
        <label>2</label>
    </ligand>
</feature>
<dbReference type="InterPro" id="IPR005479">
    <property type="entry name" value="CPAse_ATP-bd"/>
</dbReference>
<feature type="region of interest" description="Carboxyphosphate synthetic domain" evidence="19">
    <location>
        <begin position="1"/>
        <end position="456"/>
    </location>
</feature>
<dbReference type="InterPro" id="IPR006275">
    <property type="entry name" value="CPSase_lsu"/>
</dbReference>
<dbReference type="EC" id="6.3.5.5" evidence="19"/>
<comment type="catalytic activity">
    <reaction evidence="16 19">
        <text>hydrogencarbonate + L-glutamine + 2 ATP + H2O = carbamoyl phosphate + L-glutamate + 2 ADP + phosphate + 2 H(+)</text>
        <dbReference type="Rhea" id="RHEA:18633"/>
        <dbReference type="ChEBI" id="CHEBI:15377"/>
        <dbReference type="ChEBI" id="CHEBI:15378"/>
        <dbReference type="ChEBI" id="CHEBI:17544"/>
        <dbReference type="ChEBI" id="CHEBI:29985"/>
        <dbReference type="ChEBI" id="CHEBI:30616"/>
        <dbReference type="ChEBI" id="CHEBI:43474"/>
        <dbReference type="ChEBI" id="CHEBI:58228"/>
        <dbReference type="ChEBI" id="CHEBI:58359"/>
        <dbReference type="ChEBI" id="CHEBI:456216"/>
        <dbReference type="EC" id="6.3.5.5"/>
    </reaction>
</comment>
<evidence type="ECO:0000256" key="3">
    <source>
        <dbReference type="ARBA" id="ARBA00005077"/>
    </source>
</evidence>
<feature type="binding site" evidence="19">
    <location>
        <position position="261"/>
    </location>
    <ligand>
        <name>ATP</name>
        <dbReference type="ChEBI" id="CHEBI:30616"/>
        <label>1</label>
    </ligand>
</feature>
<dbReference type="Gene3D" id="3.40.50.1380">
    <property type="entry name" value="Methylglyoxal synthase-like domain"/>
    <property type="match status" value="1"/>
</dbReference>
<reference evidence="22 23" key="1">
    <citation type="submission" date="2019-06" db="EMBL/GenBank/DDBJ databases">
        <title>Sorghum-associated microbial communities from plants grown in Nebraska, USA.</title>
        <authorList>
            <person name="Schachtman D."/>
        </authorList>
    </citation>
    <scope>NUCLEOTIDE SEQUENCE [LARGE SCALE GENOMIC DNA]</scope>
    <source>
        <strain evidence="22 23">1225</strain>
    </source>
</reference>
<comment type="caution">
    <text evidence="19">Lacks conserved residue(s) required for the propagation of feature annotation.</text>
</comment>
<dbReference type="UniPathway" id="UPA00070">
    <property type="reaction ID" value="UER00115"/>
</dbReference>
<evidence type="ECO:0000256" key="6">
    <source>
        <dbReference type="ARBA" id="ARBA00022598"/>
    </source>
</evidence>
<feature type="binding site" evidence="19">
    <location>
        <position position="926"/>
    </location>
    <ligand>
        <name>Mg(2+)</name>
        <dbReference type="ChEBI" id="CHEBI:18420"/>
        <label>3</label>
    </ligand>
</feature>
<dbReference type="GO" id="GO:0006541">
    <property type="term" value="P:glutamine metabolic process"/>
    <property type="evidence" value="ECO:0007669"/>
    <property type="project" value="TreeGrafter"/>
</dbReference>
<evidence type="ECO:0000256" key="14">
    <source>
        <dbReference type="ARBA" id="ARBA00023211"/>
    </source>
</evidence>
<feature type="binding site" evidence="19">
    <location>
        <position position="228"/>
    </location>
    <ligand>
        <name>ATP</name>
        <dbReference type="ChEBI" id="CHEBI:30616"/>
        <label>1</label>
    </ligand>
</feature>
<feature type="binding site" evidence="19">
    <location>
        <position position="229"/>
    </location>
    <ligand>
        <name>ATP</name>
        <dbReference type="ChEBI" id="CHEBI:30616"/>
        <label>1</label>
    </ligand>
</feature>
<feature type="binding site" evidence="19">
    <location>
        <position position="338"/>
    </location>
    <ligand>
        <name>Mn(2+)</name>
        <dbReference type="ChEBI" id="CHEBI:29035"/>
        <label>1</label>
    </ligand>
</feature>
<keyword evidence="7 19" id="KW-0028">Amino-acid biosynthesis</keyword>
<feature type="binding site" evidence="19">
    <location>
        <position position="841"/>
    </location>
    <ligand>
        <name>ATP</name>
        <dbReference type="ChEBI" id="CHEBI:30616"/>
        <label>2</label>
    </ligand>
</feature>
<dbReference type="PROSITE" id="PS51855">
    <property type="entry name" value="MGS"/>
    <property type="match status" value="1"/>
</dbReference>
<dbReference type="NCBIfam" id="NF009455">
    <property type="entry name" value="PRK12815.1"/>
    <property type="match status" value="1"/>
</dbReference>
<evidence type="ECO:0000313" key="23">
    <source>
        <dbReference type="Proteomes" id="UP000320653"/>
    </source>
</evidence>
<keyword evidence="23" id="KW-1185">Reference proteome</keyword>
<feature type="binding site" evidence="19">
    <location>
        <position position="352"/>
    </location>
    <ligand>
        <name>Mn(2+)</name>
        <dbReference type="ChEBI" id="CHEBI:29035"/>
        <label>1</label>
    </ligand>
</feature>
<comment type="caution">
    <text evidence="22">The sequence shown here is derived from an EMBL/GenBank/DDBJ whole genome shotgun (WGS) entry which is preliminary data.</text>
</comment>
<evidence type="ECO:0000256" key="19">
    <source>
        <dbReference type="HAMAP-Rule" id="MF_01210"/>
    </source>
</evidence>
<dbReference type="PANTHER" id="PTHR11405:SF53">
    <property type="entry name" value="CARBAMOYL-PHOSPHATE SYNTHASE [AMMONIA], MITOCHONDRIAL"/>
    <property type="match status" value="1"/>
</dbReference>
<name>A0A561QVV5_9HYPH</name>
<dbReference type="InterPro" id="IPR036914">
    <property type="entry name" value="MGS-like_dom_sf"/>
</dbReference>